<name>A0ABN4MKG9_9BURK</name>
<reference evidence="1 2" key="1">
    <citation type="submission" date="2015-11" db="EMBL/GenBank/DDBJ databases">
        <title>Exploring the genomic traits of fungus-feeding bacterial genus Collimonas.</title>
        <authorList>
            <person name="Song C."/>
            <person name="Schmidt R."/>
            <person name="de Jager V."/>
            <person name="Krzyzanowska D."/>
            <person name="Jongedijk E."/>
            <person name="Cankar K."/>
            <person name="Beekwilder J."/>
            <person name="van Veen A."/>
            <person name="de Boer W."/>
            <person name="van Veen J.A."/>
            <person name="Garbeva P."/>
        </authorList>
    </citation>
    <scope>NUCLEOTIDE SEQUENCE [LARGE SCALE GENOMIC DNA]</scope>
    <source>
        <strain evidence="1 2">Ter291</strain>
    </source>
</reference>
<dbReference type="EMBL" id="CP013236">
    <property type="protein sequence ID" value="AMP17109.1"/>
    <property type="molecule type" value="Genomic_DNA"/>
</dbReference>
<gene>
    <name evidence="1" type="ORF">CPter291_4896</name>
</gene>
<evidence type="ECO:0000313" key="1">
    <source>
        <dbReference type="EMBL" id="AMP17109.1"/>
    </source>
</evidence>
<evidence type="ECO:0000313" key="2">
    <source>
        <dbReference type="Proteomes" id="UP000074914"/>
    </source>
</evidence>
<organism evidence="1 2">
    <name type="scientific">Collimonas pratensis</name>
    <dbReference type="NCBI Taxonomy" id="279113"/>
    <lineage>
        <taxon>Bacteria</taxon>
        <taxon>Pseudomonadati</taxon>
        <taxon>Pseudomonadota</taxon>
        <taxon>Betaproteobacteria</taxon>
        <taxon>Burkholderiales</taxon>
        <taxon>Oxalobacteraceae</taxon>
        <taxon>Collimonas</taxon>
    </lineage>
</organism>
<dbReference type="Proteomes" id="UP000074914">
    <property type="component" value="Chromosome"/>
</dbReference>
<proteinExistence type="predicted"/>
<keyword evidence="2" id="KW-1185">Reference proteome</keyword>
<accession>A0ABN4MKG9</accession>
<protein>
    <submittedName>
        <fullName evidence="1">Uncharacterized protein</fullName>
    </submittedName>
</protein>
<sequence>MASNRFIAASYYSEIRKSYFNESVFFFVLQEYIVKHDPAATLGY</sequence>